<dbReference type="RefSeq" id="XP_055884995.1">
    <property type="nucleotide sequence ID" value="XM_056029020.1"/>
</dbReference>
<dbReference type="OrthoDB" id="6085330at2759"/>
<evidence type="ECO:0000256" key="1">
    <source>
        <dbReference type="SAM" id="MobiDB-lite"/>
    </source>
</evidence>
<dbReference type="AlphaFoldDB" id="A0A9W3ACI4"/>
<keyword evidence="3" id="KW-0732">Signal</keyword>
<keyword evidence="2" id="KW-1133">Transmembrane helix</keyword>
<evidence type="ECO:0000313" key="5">
    <source>
        <dbReference type="RefSeq" id="XP_055884995.1"/>
    </source>
</evidence>
<feature type="region of interest" description="Disordered" evidence="1">
    <location>
        <begin position="222"/>
        <end position="294"/>
    </location>
</feature>
<organism evidence="4 5">
    <name type="scientific">Biomphalaria glabrata</name>
    <name type="common">Bloodfluke planorb</name>
    <name type="synonym">Freshwater snail</name>
    <dbReference type="NCBI Taxonomy" id="6526"/>
    <lineage>
        <taxon>Eukaryota</taxon>
        <taxon>Metazoa</taxon>
        <taxon>Spiralia</taxon>
        <taxon>Lophotrochozoa</taxon>
        <taxon>Mollusca</taxon>
        <taxon>Gastropoda</taxon>
        <taxon>Heterobranchia</taxon>
        <taxon>Euthyneura</taxon>
        <taxon>Panpulmonata</taxon>
        <taxon>Hygrophila</taxon>
        <taxon>Lymnaeoidea</taxon>
        <taxon>Planorbidae</taxon>
        <taxon>Biomphalaria</taxon>
    </lineage>
</organism>
<gene>
    <name evidence="5" type="primary">LOC106059450</name>
</gene>
<protein>
    <submittedName>
        <fullName evidence="5">Uncharacterized protein LOC106059450 isoform X1</fullName>
    </submittedName>
</protein>
<feature type="compositionally biased region" description="Low complexity" evidence="1">
    <location>
        <begin position="222"/>
        <end position="238"/>
    </location>
</feature>
<evidence type="ECO:0000313" key="4">
    <source>
        <dbReference type="Proteomes" id="UP001165740"/>
    </source>
</evidence>
<evidence type="ECO:0000256" key="2">
    <source>
        <dbReference type="SAM" id="Phobius"/>
    </source>
</evidence>
<keyword evidence="4" id="KW-1185">Reference proteome</keyword>
<sequence>MRLWGSQSGLFMISALVVRDDVATQAIPFGVRDPSTVFNGGFMMDARRNIKNALDPHGRLQIRIQPSQDNSSWVGVIEDTGRTSDDDIGALYYVVAVIFIYGLSIVMMIASHIRKNKQDSQLRTYLKEMANLRKSDRREKVLSKMNDLANRRKKQEAMEAKKTKSHVMVNNATGDGEAEVCQLLTKKEDDNTDSVFLPPEFCISPLQSKKFDCLSDVGSYRNASVSSRGSGRNNSTSSCINSNVPSATQSPALSESRYDSSSDRPEPHRLRSPNFHDYHRWRKGDNTRSIGGQDFKTVRIQERLSPSPVEKRSALSPTDSFTEFRVSLQSDQDRSLAIHQPPTYKRGAPNSFTPNNVKFHPSTDMKQAFKVLEIKHTIPASFQVVDEDASL</sequence>
<dbReference type="Proteomes" id="UP001165740">
    <property type="component" value="Chromosome 5"/>
</dbReference>
<reference evidence="5" key="1">
    <citation type="submission" date="2025-08" db="UniProtKB">
        <authorList>
            <consortium name="RefSeq"/>
        </authorList>
    </citation>
    <scope>IDENTIFICATION</scope>
</reference>
<dbReference type="OMA" id="RASTMHE"/>
<name>A0A9W3ACI4_BIOGL</name>
<feature type="transmembrane region" description="Helical" evidence="2">
    <location>
        <begin position="90"/>
        <end position="113"/>
    </location>
</feature>
<proteinExistence type="predicted"/>
<evidence type="ECO:0000256" key="3">
    <source>
        <dbReference type="SAM" id="SignalP"/>
    </source>
</evidence>
<feature type="chain" id="PRO_5040915729" evidence="3">
    <location>
        <begin position="20"/>
        <end position="391"/>
    </location>
</feature>
<keyword evidence="2" id="KW-0472">Membrane</keyword>
<feature type="signal peptide" evidence="3">
    <location>
        <begin position="1"/>
        <end position="19"/>
    </location>
</feature>
<dbReference type="GeneID" id="106059450"/>
<accession>A0A9W3ACI4</accession>
<feature type="compositionally biased region" description="Basic and acidic residues" evidence="1">
    <location>
        <begin position="256"/>
        <end position="286"/>
    </location>
</feature>
<keyword evidence="2" id="KW-0812">Transmembrane</keyword>
<feature type="compositionally biased region" description="Polar residues" evidence="1">
    <location>
        <begin position="239"/>
        <end position="253"/>
    </location>
</feature>